<proteinExistence type="predicted"/>
<feature type="region of interest" description="Disordered" evidence="1">
    <location>
        <begin position="1"/>
        <end position="39"/>
    </location>
</feature>
<evidence type="ECO:0000313" key="2">
    <source>
        <dbReference type="EMBL" id="KAK7094603.1"/>
    </source>
</evidence>
<feature type="compositionally biased region" description="Basic and acidic residues" evidence="1">
    <location>
        <begin position="10"/>
        <end position="21"/>
    </location>
</feature>
<organism evidence="2 3">
    <name type="scientific">Littorina saxatilis</name>
    <dbReference type="NCBI Taxonomy" id="31220"/>
    <lineage>
        <taxon>Eukaryota</taxon>
        <taxon>Metazoa</taxon>
        <taxon>Spiralia</taxon>
        <taxon>Lophotrochozoa</taxon>
        <taxon>Mollusca</taxon>
        <taxon>Gastropoda</taxon>
        <taxon>Caenogastropoda</taxon>
        <taxon>Littorinimorpha</taxon>
        <taxon>Littorinoidea</taxon>
        <taxon>Littorinidae</taxon>
        <taxon>Littorina</taxon>
    </lineage>
</organism>
<dbReference type="Proteomes" id="UP001374579">
    <property type="component" value="Unassembled WGS sequence"/>
</dbReference>
<keyword evidence="3" id="KW-1185">Reference proteome</keyword>
<sequence length="115" mass="12608">MADGDDSDENEHNHNHNKDGPSELPGLENLQIDQPEEPDLVQEYTYLDGQLDQLGVCLDQMEARSDNLLSRVRSMIEAQAQEAEVKENHAKDSGGSPDEGGKDTTGTSAEQLKES</sequence>
<reference evidence="2 3" key="1">
    <citation type="submission" date="2024-02" db="EMBL/GenBank/DDBJ databases">
        <title>Chromosome-scale genome assembly of the rough periwinkle Littorina saxatilis.</title>
        <authorList>
            <person name="De Jode A."/>
            <person name="Faria R."/>
            <person name="Formenti G."/>
            <person name="Sims Y."/>
            <person name="Smith T.P."/>
            <person name="Tracey A."/>
            <person name="Wood J.M.D."/>
            <person name="Zagrodzka Z.B."/>
            <person name="Johannesson K."/>
            <person name="Butlin R.K."/>
            <person name="Leder E.H."/>
        </authorList>
    </citation>
    <scope>NUCLEOTIDE SEQUENCE [LARGE SCALE GENOMIC DNA]</scope>
    <source>
        <strain evidence="2">Snail1</strain>
        <tissue evidence="2">Muscle</tissue>
    </source>
</reference>
<evidence type="ECO:0000313" key="3">
    <source>
        <dbReference type="Proteomes" id="UP001374579"/>
    </source>
</evidence>
<name>A0AAN9AWM0_9CAEN</name>
<protein>
    <submittedName>
        <fullName evidence="2">Uncharacterized protein</fullName>
    </submittedName>
</protein>
<dbReference type="Pfam" id="PF03670">
    <property type="entry name" value="UPF0184"/>
    <property type="match status" value="1"/>
</dbReference>
<dbReference type="EMBL" id="JBAMIC010000018">
    <property type="protein sequence ID" value="KAK7094603.1"/>
    <property type="molecule type" value="Genomic_DNA"/>
</dbReference>
<feature type="region of interest" description="Disordered" evidence="1">
    <location>
        <begin position="80"/>
        <end position="115"/>
    </location>
</feature>
<accession>A0AAN9AWM0</accession>
<gene>
    <name evidence="2" type="ORF">V1264_006136</name>
</gene>
<feature type="compositionally biased region" description="Basic and acidic residues" evidence="1">
    <location>
        <begin position="83"/>
        <end position="92"/>
    </location>
</feature>
<feature type="compositionally biased region" description="Polar residues" evidence="1">
    <location>
        <begin position="104"/>
        <end position="115"/>
    </location>
</feature>
<comment type="caution">
    <text evidence="2">The sequence shown here is derived from an EMBL/GenBank/DDBJ whole genome shotgun (WGS) entry which is preliminary data.</text>
</comment>
<dbReference type="AlphaFoldDB" id="A0AAN9AWM0"/>
<evidence type="ECO:0000256" key="1">
    <source>
        <dbReference type="SAM" id="MobiDB-lite"/>
    </source>
</evidence>